<feature type="domain" description="Ricin B lectin" evidence="2">
    <location>
        <begin position="45"/>
        <end position="171"/>
    </location>
</feature>
<sequence>MRRLLLTVLTGLTVLMVLAMTSAADAAVFPFTTVRNNAIAVPSRCIGPFNGGSADGTPIVLMDCSQLWHGFAPVSSTDNSIRHSSGKCLSLANTQNPTPVGTSLVLRQCANGPTGDQQWTFVAVRPGAPDGLWVLRQHFIGLCVGPSGGSTASGTRLVTQNCAFAATTQQWLLEGLPNRYGFSYDDGTTP</sequence>
<name>A0ABW4GIL0_9ACTN</name>
<dbReference type="PROSITE" id="PS50231">
    <property type="entry name" value="RICIN_B_LECTIN"/>
    <property type="match status" value="1"/>
</dbReference>
<keyword evidence="1" id="KW-0732">Signal</keyword>
<protein>
    <submittedName>
        <fullName evidence="3">RICIN domain-containing protein</fullName>
    </submittedName>
</protein>
<proteinExistence type="predicted"/>
<reference evidence="4" key="1">
    <citation type="journal article" date="2019" name="Int. J. Syst. Evol. Microbiol.">
        <title>The Global Catalogue of Microorganisms (GCM) 10K type strain sequencing project: providing services to taxonomists for standard genome sequencing and annotation.</title>
        <authorList>
            <consortium name="The Broad Institute Genomics Platform"/>
            <consortium name="The Broad Institute Genome Sequencing Center for Infectious Disease"/>
            <person name="Wu L."/>
            <person name="Ma J."/>
        </authorList>
    </citation>
    <scope>NUCLEOTIDE SEQUENCE [LARGE SCALE GENOMIC DNA]</scope>
    <source>
        <strain evidence="4">CGMCC 1.15399</strain>
    </source>
</reference>
<accession>A0ABW4GIL0</accession>
<dbReference type="InterPro" id="IPR000772">
    <property type="entry name" value="Ricin_B_lectin"/>
</dbReference>
<dbReference type="Pfam" id="PF00652">
    <property type="entry name" value="Ricin_B_lectin"/>
    <property type="match status" value="1"/>
</dbReference>
<evidence type="ECO:0000256" key="1">
    <source>
        <dbReference type="SAM" id="SignalP"/>
    </source>
</evidence>
<feature type="chain" id="PRO_5046833390" evidence="1">
    <location>
        <begin position="27"/>
        <end position="190"/>
    </location>
</feature>
<dbReference type="CDD" id="cd00161">
    <property type="entry name" value="beta-trefoil_Ricin-like"/>
    <property type="match status" value="1"/>
</dbReference>
<evidence type="ECO:0000313" key="4">
    <source>
        <dbReference type="Proteomes" id="UP001597097"/>
    </source>
</evidence>
<dbReference type="EMBL" id="JBHUCM010000031">
    <property type="protein sequence ID" value="MFD1542081.1"/>
    <property type="molecule type" value="Genomic_DNA"/>
</dbReference>
<gene>
    <name evidence="3" type="ORF">ACFSJ0_33870</name>
</gene>
<dbReference type="RefSeq" id="WP_219538213.1">
    <property type="nucleotide sequence ID" value="NZ_JAHKRM010000045.1"/>
</dbReference>
<comment type="caution">
    <text evidence="3">The sequence shown here is derived from an EMBL/GenBank/DDBJ whole genome shotgun (WGS) entry which is preliminary data.</text>
</comment>
<organism evidence="3 4">
    <name type="scientific">Nonomuraea guangzhouensis</name>
    <dbReference type="NCBI Taxonomy" id="1291555"/>
    <lineage>
        <taxon>Bacteria</taxon>
        <taxon>Bacillati</taxon>
        <taxon>Actinomycetota</taxon>
        <taxon>Actinomycetes</taxon>
        <taxon>Streptosporangiales</taxon>
        <taxon>Streptosporangiaceae</taxon>
        <taxon>Nonomuraea</taxon>
    </lineage>
</organism>
<keyword evidence="4" id="KW-1185">Reference proteome</keyword>
<evidence type="ECO:0000313" key="3">
    <source>
        <dbReference type="EMBL" id="MFD1542081.1"/>
    </source>
</evidence>
<feature type="signal peptide" evidence="1">
    <location>
        <begin position="1"/>
        <end position="26"/>
    </location>
</feature>
<dbReference type="Proteomes" id="UP001597097">
    <property type="component" value="Unassembled WGS sequence"/>
</dbReference>
<evidence type="ECO:0000259" key="2">
    <source>
        <dbReference type="Pfam" id="PF00652"/>
    </source>
</evidence>